<organism evidence="1">
    <name type="scientific">Arundo donax</name>
    <name type="common">Giant reed</name>
    <name type="synonym">Donax arundinaceus</name>
    <dbReference type="NCBI Taxonomy" id="35708"/>
    <lineage>
        <taxon>Eukaryota</taxon>
        <taxon>Viridiplantae</taxon>
        <taxon>Streptophyta</taxon>
        <taxon>Embryophyta</taxon>
        <taxon>Tracheophyta</taxon>
        <taxon>Spermatophyta</taxon>
        <taxon>Magnoliopsida</taxon>
        <taxon>Liliopsida</taxon>
        <taxon>Poales</taxon>
        <taxon>Poaceae</taxon>
        <taxon>PACMAD clade</taxon>
        <taxon>Arundinoideae</taxon>
        <taxon>Arundineae</taxon>
        <taxon>Arundo</taxon>
    </lineage>
</organism>
<dbReference type="EMBL" id="GBRH01227597">
    <property type="protein sequence ID" value="JAD70298.1"/>
    <property type="molecule type" value="Transcribed_RNA"/>
</dbReference>
<reference evidence="1" key="2">
    <citation type="journal article" date="2015" name="Data Brief">
        <title>Shoot transcriptome of the giant reed, Arundo donax.</title>
        <authorList>
            <person name="Barrero R.A."/>
            <person name="Guerrero F.D."/>
            <person name="Moolhuijzen P."/>
            <person name="Goolsby J.A."/>
            <person name="Tidwell J."/>
            <person name="Bellgard S.E."/>
            <person name="Bellgard M.I."/>
        </authorList>
    </citation>
    <scope>NUCLEOTIDE SEQUENCE</scope>
    <source>
        <tissue evidence="1">Shoot tissue taken approximately 20 cm above the soil surface</tissue>
    </source>
</reference>
<name>A0A0A9C755_ARUDO</name>
<proteinExistence type="predicted"/>
<accession>A0A0A9C755</accession>
<sequence>MWWTGFTSSWIKGCWVTGSPCTG</sequence>
<reference evidence="1" key="1">
    <citation type="submission" date="2014-09" db="EMBL/GenBank/DDBJ databases">
        <authorList>
            <person name="Magalhaes I.L.F."/>
            <person name="Oliveira U."/>
            <person name="Santos F.R."/>
            <person name="Vidigal T.H.D.A."/>
            <person name="Brescovit A.D."/>
            <person name="Santos A.J."/>
        </authorList>
    </citation>
    <scope>NUCLEOTIDE SEQUENCE</scope>
    <source>
        <tissue evidence="1">Shoot tissue taken approximately 20 cm above the soil surface</tissue>
    </source>
</reference>
<protein>
    <submittedName>
        <fullName evidence="1">Uncharacterized protein</fullName>
    </submittedName>
</protein>
<evidence type="ECO:0000313" key="1">
    <source>
        <dbReference type="EMBL" id="JAD70298.1"/>
    </source>
</evidence>
<dbReference type="AlphaFoldDB" id="A0A0A9C755"/>